<dbReference type="Gene3D" id="3.40.30.10">
    <property type="entry name" value="Glutaredoxin"/>
    <property type="match status" value="1"/>
</dbReference>
<sequence length="173" mass="18831">MALPMCRMASALRVMLAALAVPPWLAPAQALETGQLAPEFALVQAADAVRLADLRGKVVYLDFWASWCGPCKQSFPWMAAMQARYAAQGLQVIAVNLDADSADGRRFLAASPAPFPVIFDPQGRLPRQYAIKGMPSSFLIGRDGRVRRQHAGFNQAIRQQLEADIHTALEASP</sequence>
<organism evidence="3 4">
    <name type="scientific">Duganella alba</name>
    <dbReference type="NCBI Taxonomy" id="2666081"/>
    <lineage>
        <taxon>Bacteria</taxon>
        <taxon>Pseudomonadati</taxon>
        <taxon>Pseudomonadota</taxon>
        <taxon>Betaproteobacteria</taxon>
        <taxon>Burkholderiales</taxon>
        <taxon>Oxalobacteraceae</taxon>
        <taxon>Telluria group</taxon>
        <taxon>Duganella</taxon>
    </lineage>
</organism>
<dbReference type="AlphaFoldDB" id="A0A6L5QFE6"/>
<dbReference type="Pfam" id="PF08534">
    <property type="entry name" value="Redoxin"/>
    <property type="match status" value="1"/>
</dbReference>
<evidence type="ECO:0000313" key="4">
    <source>
        <dbReference type="Proteomes" id="UP000481037"/>
    </source>
</evidence>
<dbReference type="Proteomes" id="UP000481037">
    <property type="component" value="Unassembled WGS sequence"/>
</dbReference>
<dbReference type="SUPFAM" id="SSF52833">
    <property type="entry name" value="Thioredoxin-like"/>
    <property type="match status" value="1"/>
</dbReference>
<dbReference type="EMBL" id="WKJM01000007">
    <property type="protein sequence ID" value="MRX08248.1"/>
    <property type="molecule type" value="Genomic_DNA"/>
</dbReference>
<evidence type="ECO:0000259" key="2">
    <source>
        <dbReference type="PROSITE" id="PS51352"/>
    </source>
</evidence>
<feature type="chain" id="PRO_5027045937" evidence="1">
    <location>
        <begin position="27"/>
        <end position="173"/>
    </location>
</feature>
<keyword evidence="1" id="KW-0732">Signal</keyword>
<comment type="caution">
    <text evidence="3">The sequence shown here is derived from an EMBL/GenBank/DDBJ whole genome shotgun (WGS) entry which is preliminary data.</text>
</comment>
<name>A0A6L5QFE6_9BURK</name>
<evidence type="ECO:0000256" key="1">
    <source>
        <dbReference type="SAM" id="SignalP"/>
    </source>
</evidence>
<gene>
    <name evidence="3" type="ORF">GJ697_10420</name>
</gene>
<dbReference type="InterPro" id="IPR050553">
    <property type="entry name" value="Thioredoxin_ResA/DsbE_sf"/>
</dbReference>
<dbReference type="PROSITE" id="PS51352">
    <property type="entry name" value="THIOREDOXIN_2"/>
    <property type="match status" value="1"/>
</dbReference>
<accession>A0A6L5QFE6</accession>
<keyword evidence="4" id="KW-1185">Reference proteome</keyword>
<dbReference type="GO" id="GO:0016491">
    <property type="term" value="F:oxidoreductase activity"/>
    <property type="evidence" value="ECO:0007669"/>
    <property type="project" value="InterPro"/>
</dbReference>
<dbReference type="PANTHER" id="PTHR42852:SF18">
    <property type="entry name" value="CHROMOSOME UNDETERMINED SCAFFOLD_47, WHOLE GENOME SHOTGUN SEQUENCE"/>
    <property type="match status" value="1"/>
</dbReference>
<dbReference type="InterPro" id="IPR013740">
    <property type="entry name" value="Redoxin"/>
</dbReference>
<dbReference type="CDD" id="cd02966">
    <property type="entry name" value="TlpA_like_family"/>
    <property type="match status" value="1"/>
</dbReference>
<proteinExistence type="predicted"/>
<dbReference type="PANTHER" id="PTHR42852">
    <property type="entry name" value="THIOL:DISULFIDE INTERCHANGE PROTEIN DSBE"/>
    <property type="match status" value="1"/>
</dbReference>
<reference evidence="3 4" key="1">
    <citation type="submission" date="2019-11" db="EMBL/GenBank/DDBJ databases">
        <title>Novel species isolated from a subtropical stream in China.</title>
        <authorList>
            <person name="Lu H."/>
        </authorList>
    </citation>
    <scope>NUCLEOTIDE SEQUENCE [LARGE SCALE GENOMIC DNA]</scope>
    <source>
        <strain evidence="3 4">FT25W</strain>
    </source>
</reference>
<dbReference type="InterPro" id="IPR036249">
    <property type="entry name" value="Thioredoxin-like_sf"/>
</dbReference>
<feature type="signal peptide" evidence="1">
    <location>
        <begin position="1"/>
        <end position="26"/>
    </location>
</feature>
<feature type="domain" description="Thioredoxin" evidence="2">
    <location>
        <begin position="31"/>
        <end position="170"/>
    </location>
</feature>
<evidence type="ECO:0000313" key="3">
    <source>
        <dbReference type="EMBL" id="MRX08248.1"/>
    </source>
</evidence>
<dbReference type="InterPro" id="IPR013766">
    <property type="entry name" value="Thioredoxin_domain"/>
</dbReference>
<protein>
    <submittedName>
        <fullName evidence="3">Redoxin domain-containing protein</fullName>
    </submittedName>
</protein>